<evidence type="ECO:0000256" key="6">
    <source>
        <dbReference type="ARBA" id="ARBA00022839"/>
    </source>
</evidence>
<protein>
    <submittedName>
        <fullName evidence="9">ERI1 exoribonuclease 2</fullName>
    </submittedName>
</protein>
<dbReference type="InterPro" id="IPR036397">
    <property type="entry name" value="RNaseH_sf"/>
</dbReference>
<evidence type="ECO:0000256" key="1">
    <source>
        <dbReference type="ARBA" id="ARBA00022722"/>
    </source>
</evidence>
<dbReference type="GO" id="GO:0008270">
    <property type="term" value="F:zinc ion binding"/>
    <property type="evidence" value="ECO:0007669"/>
    <property type="project" value="UniProtKB-KW"/>
</dbReference>
<keyword evidence="10" id="KW-1185">Reference proteome</keyword>
<dbReference type="InterPro" id="IPR012337">
    <property type="entry name" value="RNaseH-like_sf"/>
</dbReference>
<dbReference type="InterPro" id="IPR051274">
    <property type="entry name" value="3-5_Exoribonuclease"/>
</dbReference>
<evidence type="ECO:0000313" key="9">
    <source>
        <dbReference type="EMBL" id="PFX30633.1"/>
    </source>
</evidence>
<feature type="domain" description="GRF-type" evidence="8">
    <location>
        <begin position="639"/>
        <end position="695"/>
    </location>
</feature>
<dbReference type="PANTHER" id="PTHR23044">
    <property type="entry name" value="3'-5' EXONUCLEASE ERI1-RELATED"/>
    <property type="match status" value="1"/>
</dbReference>
<proteinExistence type="predicted"/>
<keyword evidence="1" id="KW-0540">Nuclease</keyword>
<organism evidence="9 10">
    <name type="scientific">Stylophora pistillata</name>
    <name type="common">Smooth cauliflower coral</name>
    <dbReference type="NCBI Taxonomy" id="50429"/>
    <lineage>
        <taxon>Eukaryota</taxon>
        <taxon>Metazoa</taxon>
        <taxon>Cnidaria</taxon>
        <taxon>Anthozoa</taxon>
        <taxon>Hexacorallia</taxon>
        <taxon>Scleractinia</taxon>
        <taxon>Astrocoeniina</taxon>
        <taxon>Pocilloporidae</taxon>
        <taxon>Stylophora</taxon>
    </lineage>
</organism>
<reference evidence="10" key="1">
    <citation type="journal article" date="2017" name="bioRxiv">
        <title>Comparative analysis of the genomes of Stylophora pistillata and Acropora digitifera provides evidence for extensive differences between species of corals.</title>
        <authorList>
            <person name="Voolstra C.R."/>
            <person name="Li Y."/>
            <person name="Liew Y.J."/>
            <person name="Baumgarten S."/>
            <person name="Zoccola D."/>
            <person name="Flot J.-F."/>
            <person name="Tambutte S."/>
            <person name="Allemand D."/>
            <person name="Aranda M."/>
        </authorList>
    </citation>
    <scope>NUCLEOTIDE SEQUENCE [LARGE SCALE GENOMIC DNA]</scope>
</reference>
<dbReference type="InterPro" id="IPR047201">
    <property type="entry name" value="ERI-1_3'hExo-like"/>
</dbReference>
<dbReference type="GO" id="GO:0000175">
    <property type="term" value="F:3'-5'-RNA exonuclease activity"/>
    <property type="evidence" value="ECO:0007669"/>
    <property type="project" value="InterPro"/>
</dbReference>
<evidence type="ECO:0000259" key="8">
    <source>
        <dbReference type="PROSITE" id="PS51999"/>
    </source>
</evidence>
<keyword evidence="4" id="KW-0378">Hydrolase</keyword>
<dbReference type="STRING" id="50429.A0A2B4SNI7"/>
<dbReference type="Pfam" id="PF06839">
    <property type="entry name" value="Zn_ribbon_GRF"/>
    <property type="match status" value="1"/>
</dbReference>
<keyword evidence="6" id="KW-0269">Exonuclease</keyword>
<dbReference type="OrthoDB" id="448399at2759"/>
<dbReference type="InterPro" id="IPR013520">
    <property type="entry name" value="Ribonucl_H"/>
</dbReference>
<keyword evidence="5" id="KW-0862">Zinc</keyword>
<keyword evidence="3 7" id="KW-0863">Zinc-finger</keyword>
<evidence type="ECO:0000256" key="4">
    <source>
        <dbReference type="ARBA" id="ARBA00022801"/>
    </source>
</evidence>
<name>A0A2B4SNI7_STYPI</name>
<evidence type="ECO:0000256" key="2">
    <source>
        <dbReference type="ARBA" id="ARBA00022723"/>
    </source>
</evidence>
<comment type="caution">
    <text evidence="9">The sequence shown here is derived from an EMBL/GenBank/DDBJ whole genome shotgun (WGS) entry which is preliminary data.</text>
</comment>
<evidence type="ECO:0000256" key="3">
    <source>
        <dbReference type="ARBA" id="ARBA00022771"/>
    </source>
</evidence>
<dbReference type="EMBL" id="LSMT01000047">
    <property type="protein sequence ID" value="PFX30633.1"/>
    <property type="molecule type" value="Genomic_DNA"/>
</dbReference>
<evidence type="ECO:0000256" key="5">
    <source>
        <dbReference type="ARBA" id="ARBA00022833"/>
    </source>
</evidence>
<gene>
    <name evidence="9" type="primary">Eri2</name>
    <name evidence="9" type="ORF">AWC38_SpisGene4575</name>
</gene>
<keyword evidence="2" id="KW-0479">Metal-binding</keyword>
<evidence type="ECO:0000313" key="10">
    <source>
        <dbReference type="Proteomes" id="UP000225706"/>
    </source>
</evidence>
<dbReference type="Pfam" id="PF00929">
    <property type="entry name" value="RNase_T"/>
    <property type="match status" value="2"/>
</dbReference>
<dbReference type="SUPFAM" id="SSF53098">
    <property type="entry name" value="Ribonuclease H-like"/>
    <property type="match status" value="1"/>
</dbReference>
<dbReference type="CDD" id="cd06133">
    <property type="entry name" value="ERI-1_3'hExo_like"/>
    <property type="match status" value="1"/>
</dbReference>
<dbReference type="PANTHER" id="PTHR23044:SF61">
    <property type="entry name" value="3'-5' EXORIBONUCLEASE 1-RELATED"/>
    <property type="match status" value="1"/>
</dbReference>
<dbReference type="Proteomes" id="UP000225706">
    <property type="component" value="Unassembled WGS sequence"/>
</dbReference>
<sequence>MSIPAIVAITAAMNQKNHLLEKYLPKAARNADVAMANPTAIELLLNYFSAAGEKFRFGQERTFIRKSTEMFHEGPETTWVQHLFYLNVTCQYFSYLIVLDFESTCWKDKKMNYAPEIIEFPAVLLNTSSGEIESEFHRYVQPQEHTKLSEFCKELTGITQTQVDGGVPVGTCLMLFGNWLQEMKDKKGFKFPCEDGQKQDQENDRDGWIKWCTFVTWSDWDLGTCLKNECKRKQLRMPHSLRSWIDLRATYRNFYCRKPQGLAGALQDLGLKFSGREHSGLDDARNTARVAWRMISDGRIMQITKSLDGVLEKLCETVTQAGLLKTDLVVKDDMKPTTKTCLKLCHDGKENSSTAASTRKPQVQQCTLSESKIYKSLHVSSEQAESQSGEESTGLCTQRDINANKEVTVDYSLRKVTIAGKDHTAEIEENEAKNGRNASLGSPLTCLKRRAPQDIVGLAYVHARPITSESSENTFKRLITPLTSLSSLTKRARGSFGEFNSETPKSSTPGLLLKRGLVKQTLSVKHDTALELKNQRTSHGAKQSDSSKTCKPVNIAMNAVTTPSLKVSANQAFLQEKNLKKQNLNNKNCPFTRPFYTPYSNRKENYYHFTPSSVKTKLNSSVTPPIACFNGGGVTPPLCQCGRRTRRRSVVNPGPNQGRAFFACSSSRGQLGLGTNSTDKKAKRGCSFFRWEVNM</sequence>
<dbReference type="GO" id="GO:0003676">
    <property type="term" value="F:nucleic acid binding"/>
    <property type="evidence" value="ECO:0007669"/>
    <property type="project" value="InterPro"/>
</dbReference>
<dbReference type="AlphaFoldDB" id="A0A2B4SNI7"/>
<dbReference type="Gene3D" id="3.30.420.10">
    <property type="entry name" value="Ribonuclease H-like superfamily/Ribonuclease H"/>
    <property type="match status" value="1"/>
</dbReference>
<evidence type="ECO:0000256" key="7">
    <source>
        <dbReference type="PROSITE-ProRule" id="PRU01343"/>
    </source>
</evidence>
<accession>A0A2B4SNI7</accession>
<dbReference type="SMART" id="SM00479">
    <property type="entry name" value="EXOIII"/>
    <property type="match status" value="1"/>
</dbReference>
<dbReference type="InterPro" id="IPR010666">
    <property type="entry name" value="Znf_GRF"/>
</dbReference>
<dbReference type="PROSITE" id="PS51999">
    <property type="entry name" value="ZF_GRF"/>
    <property type="match status" value="1"/>
</dbReference>